<proteinExistence type="predicted"/>
<feature type="region of interest" description="Disordered" evidence="1">
    <location>
        <begin position="1"/>
        <end position="22"/>
    </location>
</feature>
<dbReference type="EMBL" id="VSRR010122923">
    <property type="protein sequence ID" value="MPD00440.1"/>
    <property type="molecule type" value="Genomic_DNA"/>
</dbReference>
<gene>
    <name evidence="2" type="ORF">E2C01_095913</name>
</gene>
<reference evidence="2 3" key="1">
    <citation type="submission" date="2019-05" db="EMBL/GenBank/DDBJ databases">
        <title>Another draft genome of Portunus trituberculatus and its Hox gene families provides insights of decapod evolution.</title>
        <authorList>
            <person name="Jeong J.-H."/>
            <person name="Song I."/>
            <person name="Kim S."/>
            <person name="Choi T."/>
            <person name="Kim D."/>
            <person name="Ryu S."/>
            <person name="Kim W."/>
        </authorList>
    </citation>
    <scope>NUCLEOTIDE SEQUENCE [LARGE SCALE GENOMIC DNA]</scope>
    <source>
        <tissue evidence="2">Muscle</tissue>
    </source>
</reference>
<evidence type="ECO:0000256" key="1">
    <source>
        <dbReference type="SAM" id="MobiDB-lite"/>
    </source>
</evidence>
<name>A0A5B7K0A7_PORTR</name>
<dbReference type="AlphaFoldDB" id="A0A5B7K0A7"/>
<comment type="caution">
    <text evidence="2">The sequence shown here is derived from an EMBL/GenBank/DDBJ whole genome shotgun (WGS) entry which is preliminary data.</text>
</comment>
<organism evidence="2 3">
    <name type="scientific">Portunus trituberculatus</name>
    <name type="common">Swimming crab</name>
    <name type="synonym">Neptunus trituberculatus</name>
    <dbReference type="NCBI Taxonomy" id="210409"/>
    <lineage>
        <taxon>Eukaryota</taxon>
        <taxon>Metazoa</taxon>
        <taxon>Ecdysozoa</taxon>
        <taxon>Arthropoda</taxon>
        <taxon>Crustacea</taxon>
        <taxon>Multicrustacea</taxon>
        <taxon>Malacostraca</taxon>
        <taxon>Eumalacostraca</taxon>
        <taxon>Eucarida</taxon>
        <taxon>Decapoda</taxon>
        <taxon>Pleocyemata</taxon>
        <taxon>Brachyura</taxon>
        <taxon>Eubrachyura</taxon>
        <taxon>Portunoidea</taxon>
        <taxon>Portunidae</taxon>
        <taxon>Portuninae</taxon>
        <taxon>Portunus</taxon>
    </lineage>
</organism>
<protein>
    <submittedName>
        <fullName evidence="2">Uncharacterized protein</fullName>
    </submittedName>
</protein>
<accession>A0A5B7K0A7</accession>
<sequence length="95" mass="10165">MSGTLGHRSLGYPASLTHPARGQGHCSISGSLVLEWPQHTIGGAGYTVDSLCHIKKDERTKLLSKKKERKSPEGDINFLGNVGSLVSLLMTEACC</sequence>
<dbReference type="Proteomes" id="UP000324222">
    <property type="component" value="Unassembled WGS sequence"/>
</dbReference>
<evidence type="ECO:0000313" key="2">
    <source>
        <dbReference type="EMBL" id="MPD00440.1"/>
    </source>
</evidence>
<evidence type="ECO:0000313" key="3">
    <source>
        <dbReference type="Proteomes" id="UP000324222"/>
    </source>
</evidence>
<keyword evidence="3" id="KW-1185">Reference proteome</keyword>